<dbReference type="GO" id="GO:0030416">
    <property type="term" value="P:methylamine metabolic process"/>
    <property type="evidence" value="ECO:0007669"/>
    <property type="project" value="InterPro"/>
</dbReference>
<gene>
    <name evidence="7" type="ORF">HRJ53_04415</name>
</gene>
<feature type="transmembrane region" description="Helical" evidence="5">
    <location>
        <begin position="98"/>
        <end position="119"/>
    </location>
</feature>
<comment type="caution">
    <text evidence="7">The sequence shown here is derived from an EMBL/GenBank/DDBJ whole genome shotgun (WGS) entry which is preliminary data.</text>
</comment>
<sequence>MLESSPFHFRRATIWIGRLLLGGIFVYAGISKIFFPNTHLWPMFVLRFSISTNLATFAEQVESYKLLSPAGVDFVAHTLPFAEILLGLLLLIGWGLRIWASLVTLLMLGFLTLVTRAYLLHMNINCGCFATPEPISLRKIFEDGAMAALALLMTIFAFVEAREPHPWSAPEQISP</sequence>
<comment type="subcellular location">
    <subcellularLocation>
        <location evidence="1">Membrane</location>
        <topology evidence="1">Multi-pass membrane protein</topology>
    </subcellularLocation>
</comment>
<accession>A0A7V8NMS8</accession>
<keyword evidence="4 5" id="KW-0472">Membrane</keyword>
<feature type="transmembrane region" description="Helical" evidence="5">
    <location>
        <begin position="12"/>
        <end position="34"/>
    </location>
</feature>
<evidence type="ECO:0000256" key="2">
    <source>
        <dbReference type="ARBA" id="ARBA00022692"/>
    </source>
</evidence>
<dbReference type="Proteomes" id="UP000567293">
    <property type="component" value="Unassembled WGS sequence"/>
</dbReference>
<evidence type="ECO:0000256" key="5">
    <source>
        <dbReference type="SAM" id="Phobius"/>
    </source>
</evidence>
<evidence type="ECO:0000256" key="1">
    <source>
        <dbReference type="ARBA" id="ARBA00004141"/>
    </source>
</evidence>
<name>A0A7V8NMS8_9BACT</name>
<dbReference type="GO" id="GO:0016020">
    <property type="term" value="C:membrane"/>
    <property type="evidence" value="ECO:0007669"/>
    <property type="project" value="UniProtKB-SubCell"/>
</dbReference>
<dbReference type="InterPro" id="IPR009908">
    <property type="entry name" value="Methylamine_util_MauE"/>
</dbReference>
<evidence type="ECO:0000313" key="8">
    <source>
        <dbReference type="Proteomes" id="UP000567293"/>
    </source>
</evidence>
<feature type="transmembrane region" description="Helical" evidence="5">
    <location>
        <begin position="70"/>
        <end position="92"/>
    </location>
</feature>
<keyword evidence="8" id="KW-1185">Reference proteome</keyword>
<evidence type="ECO:0000313" key="7">
    <source>
        <dbReference type="EMBL" id="MBA0084218.1"/>
    </source>
</evidence>
<keyword evidence="2 5" id="KW-0812">Transmembrane</keyword>
<evidence type="ECO:0000256" key="4">
    <source>
        <dbReference type="ARBA" id="ARBA00023136"/>
    </source>
</evidence>
<feature type="transmembrane region" description="Helical" evidence="5">
    <location>
        <begin position="140"/>
        <end position="159"/>
    </location>
</feature>
<evidence type="ECO:0000256" key="3">
    <source>
        <dbReference type="ARBA" id="ARBA00022989"/>
    </source>
</evidence>
<feature type="domain" description="Methylamine utilisation protein MauE" evidence="6">
    <location>
        <begin position="12"/>
        <end position="154"/>
    </location>
</feature>
<evidence type="ECO:0000259" key="6">
    <source>
        <dbReference type="Pfam" id="PF07291"/>
    </source>
</evidence>
<protein>
    <submittedName>
        <fullName evidence="7">DoxX family membrane protein</fullName>
    </submittedName>
</protein>
<dbReference type="EMBL" id="JACDQQ010000427">
    <property type="protein sequence ID" value="MBA0084218.1"/>
    <property type="molecule type" value="Genomic_DNA"/>
</dbReference>
<reference evidence="7" key="1">
    <citation type="submission" date="2020-06" db="EMBL/GenBank/DDBJ databases">
        <title>Legume-microbial interactions unlock mineral nutrients during tropical forest succession.</title>
        <authorList>
            <person name="Epihov D.Z."/>
        </authorList>
    </citation>
    <scope>NUCLEOTIDE SEQUENCE [LARGE SCALE GENOMIC DNA]</scope>
    <source>
        <strain evidence="7">Pan2503</strain>
    </source>
</reference>
<dbReference type="Pfam" id="PF07291">
    <property type="entry name" value="MauE"/>
    <property type="match status" value="1"/>
</dbReference>
<keyword evidence="3 5" id="KW-1133">Transmembrane helix</keyword>
<proteinExistence type="predicted"/>
<organism evidence="7 8">
    <name type="scientific">Candidatus Acidiferrum panamense</name>
    <dbReference type="NCBI Taxonomy" id="2741543"/>
    <lineage>
        <taxon>Bacteria</taxon>
        <taxon>Pseudomonadati</taxon>
        <taxon>Acidobacteriota</taxon>
        <taxon>Terriglobia</taxon>
        <taxon>Candidatus Acidiferrales</taxon>
        <taxon>Candidatus Acidiferrum</taxon>
    </lineage>
</organism>
<dbReference type="AlphaFoldDB" id="A0A7V8NMS8"/>